<feature type="signal peptide" evidence="6">
    <location>
        <begin position="1"/>
        <end position="22"/>
    </location>
</feature>
<dbReference type="GO" id="GO:0030313">
    <property type="term" value="C:cell envelope"/>
    <property type="evidence" value="ECO:0007669"/>
    <property type="project" value="UniProtKB-SubCell"/>
</dbReference>
<keyword evidence="3" id="KW-0735">Signal-anchor</keyword>
<comment type="subcellular location">
    <subcellularLocation>
        <location evidence="1">Cell envelope</location>
    </subcellularLocation>
</comment>
<protein>
    <recommendedName>
        <fullName evidence="7">Thioredoxin domain-containing protein</fullName>
    </recommendedName>
</protein>
<dbReference type="InterPro" id="IPR017937">
    <property type="entry name" value="Thioredoxin_CS"/>
</dbReference>
<evidence type="ECO:0000259" key="7">
    <source>
        <dbReference type="PROSITE" id="PS51352"/>
    </source>
</evidence>
<dbReference type="EMBL" id="BOPF01000014">
    <property type="protein sequence ID" value="GIJ47294.1"/>
    <property type="molecule type" value="Genomic_DNA"/>
</dbReference>
<dbReference type="SUPFAM" id="SSF52833">
    <property type="entry name" value="Thioredoxin-like"/>
    <property type="match status" value="1"/>
</dbReference>
<dbReference type="InterPro" id="IPR050553">
    <property type="entry name" value="Thioredoxin_ResA/DsbE_sf"/>
</dbReference>
<evidence type="ECO:0000256" key="2">
    <source>
        <dbReference type="ARBA" id="ARBA00022748"/>
    </source>
</evidence>
<proteinExistence type="predicted"/>
<evidence type="ECO:0000313" key="9">
    <source>
        <dbReference type="Proteomes" id="UP000619260"/>
    </source>
</evidence>
<dbReference type="RefSeq" id="WP_203900797.1">
    <property type="nucleotide sequence ID" value="NZ_BOPF01000014.1"/>
</dbReference>
<evidence type="ECO:0000256" key="1">
    <source>
        <dbReference type="ARBA" id="ARBA00004196"/>
    </source>
</evidence>
<keyword evidence="6" id="KW-0732">Signal</keyword>
<dbReference type="Gene3D" id="3.40.30.10">
    <property type="entry name" value="Glutaredoxin"/>
    <property type="match status" value="1"/>
</dbReference>
<keyword evidence="4" id="KW-1015">Disulfide bond</keyword>
<dbReference type="CDD" id="cd02966">
    <property type="entry name" value="TlpA_like_family"/>
    <property type="match status" value="1"/>
</dbReference>
<organism evidence="8 9">
    <name type="scientific">Virgisporangium aliadipatigenens</name>
    <dbReference type="NCBI Taxonomy" id="741659"/>
    <lineage>
        <taxon>Bacteria</taxon>
        <taxon>Bacillati</taxon>
        <taxon>Actinomycetota</taxon>
        <taxon>Actinomycetes</taxon>
        <taxon>Micromonosporales</taxon>
        <taxon>Micromonosporaceae</taxon>
        <taxon>Virgisporangium</taxon>
    </lineage>
</organism>
<evidence type="ECO:0000256" key="3">
    <source>
        <dbReference type="ARBA" id="ARBA00022968"/>
    </source>
</evidence>
<dbReference type="Pfam" id="PF00578">
    <property type="entry name" value="AhpC-TSA"/>
    <property type="match status" value="1"/>
</dbReference>
<evidence type="ECO:0000256" key="6">
    <source>
        <dbReference type="SAM" id="SignalP"/>
    </source>
</evidence>
<dbReference type="PROSITE" id="PS51257">
    <property type="entry name" value="PROKAR_LIPOPROTEIN"/>
    <property type="match status" value="1"/>
</dbReference>
<dbReference type="GO" id="GO:0017004">
    <property type="term" value="P:cytochrome complex assembly"/>
    <property type="evidence" value="ECO:0007669"/>
    <property type="project" value="UniProtKB-KW"/>
</dbReference>
<comment type="caution">
    <text evidence="8">The sequence shown here is derived from an EMBL/GenBank/DDBJ whole genome shotgun (WGS) entry which is preliminary data.</text>
</comment>
<evidence type="ECO:0000313" key="8">
    <source>
        <dbReference type="EMBL" id="GIJ47294.1"/>
    </source>
</evidence>
<dbReference type="PANTHER" id="PTHR42852:SF6">
    <property type="entry name" value="THIOL:DISULFIDE INTERCHANGE PROTEIN DSBE"/>
    <property type="match status" value="1"/>
</dbReference>
<accession>A0A8J3YKU2</accession>
<evidence type="ECO:0000256" key="5">
    <source>
        <dbReference type="ARBA" id="ARBA00023284"/>
    </source>
</evidence>
<gene>
    <name evidence="8" type="ORF">Val02_41800</name>
</gene>
<dbReference type="GO" id="GO:0016209">
    <property type="term" value="F:antioxidant activity"/>
    <property type="evidence" value="ECO:0007669"/>
    <property type="project" value="InterPro"/>
</dbReference>
<dbReference type="InterPro" id="IPR013766">
    <property type="entry name" value="Thioredoxin_domain"/>
</dbReference>
<keyword evidence="9" id="KW-1185">Reference proteome</keyword>
<dbReference type="Proteomes" id="UP000619260">
    <property type="component" value="Unassembled WGS sequence"/>
</dbReference>
<name>A0A8J3YKU2_9ACTN</name>
<feature type="chain" id="PRO_5038626865" description="Thioredoxin domain-containing protein" evidence="6">
    <location>
        <begin position="23"/>
        <end position="164"/>
    </location>
</feature>
<sequence length="164" mass="17388">MRILRLLLSVTVALALVAGCSADRPEKAPVLQGELLGGGTYDPATHAGKIVVVNFWGSWCAPCRAEAADLNAAYEATKDSGVAFLGINIRDPNKDQAVAFVENFKVPYPSIYDPKSELALEFDVPPTGIPNTLVLGKDGRVVHTFRAVVGKDELLAQIKAAQGG</sequence>
<dbReference type="PROSITE" id="PS00194">
    <property type="entry name" value="THIOREDOXIN_1"/>
    <property type="match status" value="1"/>
</dbReference>
<dbReference type="InterPro" id="IPR000866">
    <property type="entry name" value="AhpC/TSA"/>
</dbReference>
<dbReference type="AlphaFoldDB" id="A0A8J3YKU2"/>
<keyword evidence="2" id="KW-0201">Cytochrome c-type biogenesis</keyword>
<keyword evidence="5" id="KW-0676">Redox-active center</keyword>
<keyword evidence="3" id="KW-0812">Transmembrane</keyword>
<dbReference type="PROSITE" id="PS51352">
    <property type="entry name" value="THIOREDOXIN_2"/>
    <property type="match status" value="1"/>
</dbReference>
<reference evidence="8" key="1">
    <citation type="submission" date="2021-01" db="EMBL/GenBank/DDBJ databases">
        <title>Whole genome shotgun sequence of Virgisporangium aliadipatigenens NBRC 105644.</title>
        <authorList>
            <person name="Komaki H."/>
            <person name="Tamura T."/>
        </authorList>
    </citation>
    <scope>NUCLEOTIDE SEQUENCE</scope>
    <source>
        <strain evidence="8">NBRC 105644</strain>
    </source>
</reference>
<dbReference type="InterPro" id="IPR036249">
    <property type="entry name" value="Thioredoxin-like_sf"/>
</dbReference>
<dbReference type="GO" id="GO:0016491">
    <property type="term" value="F:oxidoreductase activity"/>
    <property type="evidence" value="ECO:0007669"/>
    <property type="project" value="InterPro"/>
</dbReference>
<feature type="domain" description="Thioredoxin" evidence="7">
    <location>
        <begin position="22"/>
        <end position="163"/>
    </location>
</feature>
<dbReference type="PANTHER" id="PTHR42852">
    <property type="entry name" value="THIOL:DISULFIDE INTERCHANGE PROTEIN DSBE"/>
    <property type="match status" value="1"/>
</dbReference>
<evidence type="ECO:0000256" key="4">
    <source>
        <dbReference type="ARBA" id="ARBA00023157"/>
    </source>
</evidence>